<gene>
    <name evidence="2" type="ORF">H5410_041034</name>
</gene>
<dbReference type="AlphaFoldDB" id="A0A9J5XTN4"/>
<protein>
    <submittedName>
        <fullName evidence="2">Uncharacterized protein</fullName>
    </submittedName>
</protein>
<evidence type="ECO:0000313" key="3">
    <source>
        <dbReference type="Proteomes" id="UP000824120"/>
    </source>
</evidence>
<accession>A0A9J5XTN4</accession>
<reference evidence="2 3" key="1">
    <citation type="submission" date="2020-09" db="EMBL/GenBank/DDBJ databases">
        <title>De no assembly of potato wild relative species, Solanum commersonii.</title>
        <authorList>
            <person name="Cho K."/>
        </authorList>
    </citation>
    <scope>NUCLEOTIDE SEQUENCE [LARGE SCALE GENOMIC DNA]</scope>
    <source>
        <strain evidence="2">LZ3.2</strain>
        <tissue evidence="2">Leaf</tissue>
    </source>
</reference>
<name>A0A9J5XTN4_SOLCO</name>
<comment type="caution">
    <text evidence="2">The sequence shown here is derived from an EMBL/GenBank/DDBJ whole genome shotgun (WGS) entry which is preliminary data.</text>
</comment>
<keyword evidence="1" id="KW-0732">Signal</keyword>
<feature type="chain" id="PRO_5039946431" evidence="1">
    <location>
        <begin position="24"/>
        <end position="107"/>
    </location>
</feature>
<proteinExistence type="predicted"/>
<organism evidence="2 3">
    <name type="scientific">Solanum commersonii</name>
    <name type="common">Commerson's wild potato</name>
    <name type="synonym">Commerson's nightshade</name>
    <dbReference type="NCBI Taxonomy" id="4109"/>
    <lineage>
        <taxon>Eukaryota</taxon>
        <taxon>Viridiplantae</taxon>
        <taxon>Streptophyta</taxon>
        <taxon>Embryophyta</taxon>
        <taxon>Tracheophyta</taxon>
        <taxon>Spermatophyta</taxon>
        <taxon>Magnoliopsida</taxon>
        <taxon>eudicotyledons</taxon>
        <taxon>Gunneridae</taxon>
        <taxon>Pentapetalae</taxon>
        <taxon>asterids</taxon>
        <taxon>lamiids</taxon>
        <taxon>Solanales</taxon>
        <taxon>Solanaceae</taxon>
        <taxon>Solanoideae</taxon>
        <taxon>Solaneae</taxon>
        <taxon>Solanum</taxon>
    </lineage>
</organism>
<sequence length="107" mass="12588">MSTSIMKIIPLLIIWKFWRSISAKKYRAETRPLKRSIALIFFSLSQFTKQCFGKLNFDIRWKSLNILIGSPVETTMHIDGSCIDGNWWSHQGLQWEVHRGIVTLYRT</sequence>
<evidence type="ECO:0000313" key="2">
    <source>
        <dbReference type="EMBL" id="KAG5590520.1"/>
    </source>
</evidence>
<keyword evidence="3" id="KW-1185">Reference proteome</keyword>
<feature type="non-terminal residue" evidence="2">
    <location>
        <position position="107"/>
    </location>
</feature>
<dbReference type="Proteomes" id="UP000824120">
    <property type="component" value="Chromosome 8"/>
</dbReference>
<dbReference type="EMBL" id="JACXVP010000008">
    <property type="protein sequence ID" value="KAG5590520.1"/>
    <property type="molecule type" value="Genomic_DNA"/>
</dbReference>
<evidence type="ECO:0000256" key="1">
    <source>
        <dbReference type="SAM" id="SignalP"/>
    </source>
</evidence>
<feature type="signal peptide" evidence="1">
    <location>
        <begin position="1"/>
        <end position="23"/>
    </location>
</feature>